<organism evidence="1">
    <name type="scientific">Klebsiella oxytoca</name>
    <dbReference type="NCBI Taxonomy" id="571"/>
    <lineage>
        <taxon>Bacteria</taxon>
        <taxon>Pseudomonadati</taxon>
        <taxon>Pseudomonadota</taxon>
        <taxon>Gammaproteobacteria</taxon>
        <taxon>Enterobacterales</taxon>
        <taxon>Enterobacteriaceae</taxon>
        <taxon>Klebsiella/Raoultella group</taxon>
        <taxon>Klebsiella</taxon>
    </lineage>
</organism>
<dbReference type="AlphaFoldDB" id="A0AAI9DX41"/>
<evidence type="ECO:0000313" key="1">
    <source>
        <dbReference type="EMBL" id="EML7084005.1"/>
    </source>
</evidence>
<comment type="caution">
    <text evidence="1">The sequence shown here is derived from an EMBL/GenBank/DDBJ whole genome shotgun (WGS) entry which is preliminary data.</text>
</comment>
<name>A0AAI9DX41_KLEOX</name>
<gene>
    <name evidence="1" type="ORF">RYF40_004498</name>
</gene>
<protein>
    <submittedName>
        <fullName evidence="1">Uncharacterized protein</fullName>
    </submittedName>
</protein>
<sequence length="111" mass="12642">MSRRYNKELALESGSPLGIAPRSDYSRFVKRDTSTGRFIDQDLRVVGNDLRRSAETVYKKYIVKDGKRVDAPRGTVFALTLPKEGFDAAGTPKSSSTNFDKYARLYWQTKR</sequence>
<dbReference type="RefSeq" id="WP_142448156.1">
    <property type="nucleotide sequence ID" value="NZ_CABGIA010000011.1"/>
</dbReference>
<reference evidence="1" key="1">
    <citation type="submission" date="2024-02" db="EMBL/GenBank/DDBJ databases">
        <authorList>
            <consortium name="Clinical and Environmental Microbiology Branch: Whole genome sequencing antimicrobial resistance pathogens in the healthcare setting"/>
        </authorList>
    </citation>
    <scope>NUCLEOTIDE SEQUENCE</scope>
    <source>
        <strain evidence="1">2023BB-00086</strain>
    </source>
</reference>
<dbReference type="EMBL" id="ABNOCX020000011">
    <property type="protein sequence ID" value="EML7084005.1"/>
    <property type="molecule type" value="Genomic_DNA"/>
</dbReference>
<proteinExistence type="predicted"/>
<accession>A0AAI9DX41</accession>